<reference evidence="9" key="1">
    <citation type="submission" date="2020-02" db="EMBL/GenBank/DDBJ databases">
        <title>Relaxed selection underlies rapid genomic changes in the transitions from sociality to social parasitism in ants.</title>
        <authorList>
            <person name="Bi X."/>
        </authorList>
    </citation>
    <scope>NUCLEOTIDE SEQUENCE</scope>
    <source>
        <strain evidence="9">BGI-DK2014c</strain>
        <tissue evidence="9">Whole body</tissue>
    </source>
</reference>
<dbReference type="GO" id="GO:0044715">
    <property type="term" value="F:8-oxo-dGDP phosphatase activity"/>
    <property type="evidence" value="ECO:0007669"/>
    <property type="project" value="TreeGrafter"/>
</dbReference>
<keyword evidence="7" id="KW-0464">Manganese</keyword>
<dbReference type="SUPFAM" id="SSF55811">
    <property type="entry name" value="Nudix"/>
    <property type="match status" value="1"/>
</dbReference>
<dbReference type="Proteomes" id="UP000668214">
    <property type="component" value="Unassembled WGS sequence"/>
</dbReference>
<comment type="similarity">
    <text evidence="3">Belongs to the Nudix hydrolase family.</text>
</comment>
<comment type="cofactor">
    <cofactor evidence="2">
        <name>Mg(2+)</name>
        <dbReference type="ChEBI" id="CHEBI:18420"/>
    </cofactor>
</comment>
<proteinExistence type="inferred from homology"/>
<evidence type="ECO:0000256" key="5">
    <source>
        <dbReference type="ARBA" id="ARBA00022801"/>
    </source>
</evidence>
<dbReference type="InterPro" id="IPR042970">
    <property type="entry name" value="NUDT18_NUDIX"/>
</dbReference>
<dbReference type="InterPro" id="IPR015797">
    <property type="entry name" value="NUDIX_hydrolase-like_dom_sf"/>
</dbReference>
<evidence type="ECO:0000313" key="9">
    <source>
        <dbReference type="EMBL" id="KAG5314868.1"/>
    </source>
</evidence>
<keyword evidence="6" id="KW-0460">Magnesium</keyword>
<dbReference type="PROSITE" id="PS51462">
    <property type="entry name" value="NUDIX"/>
    <property type="match status" value="1"/>
</dbReference>
<evidence type="ECO:0000259" key="8">
    <source>
        <dbReference type="PROSITE" id="PS51462"/>
    </source>
</evidence>
<evidence type="ECO:0000256" key="3">
    <source>
        <dbReference type="ARBA" id="ARBA00005582"/>
    </source>
</evidence>
<feature type="non-terminal residue" evidence="9">
    <location>
        <position position="345"/>
    </location>
</feature>
<protein>
    <submittedName>
        <fullName evidence="9">NUD18 phosphatase</fullName>
    </submittedName>
</protein>
<evidence type="ECO:0000256" key="4">
    <source>
        <dbReference type="ARBA" id="ARBA00022723"/>
    </source>
</evidence>
<comment type="cofactor">
    <cofactor evidence="1">
        <name>Mn(2+)</name>
        <dbReference type="ChEBI" id="CHEBI:29035"/>
    </cofactor>
</comment>
<evidence type="ECO:0000256" key="6">
    <source>
        <dbReference type="ARBA" id="ARBA00022842"/>
    </source>
</evidence>
<dbReference type="EMBL" id="JAANIA010002398">
    <property type="protein sequence ID" value="KAG5314868.1"/>
    <property type="molecule type" value="Genomic_DNA"/>
</dbReference>
<feature type="non-terminal residue" evidence="9">
    <location>
        <position position="1"/>
    </location>
</feature>
<dbReference type="PROSITE" id="PS00893">
    <property type="entry name" value="NUDIX_BOX"/>
    <property type="match status" value="1"/>
</dbReference>
<name>A0A836EKF5_9HYME</name>
<dbReference type="PANTHER" id="PTHR22769">
    <property type="entry name" value="MUTT/NUDIX HYDROLASE"/>
    <property type="match status" value="1"/>
</dbReference>
<keyword evidence="4" id="KW-0479">Metal-binding</keyword>
<organism evidence="9 10">
    <name type="scientific">Pseudoatta argentina</name>
    <dbReference type="NCBI Taxonomy" id="621737"/>
    <lineage>
        <taxon>Eukaryota</taxon>
        <taxon>Metazoa</taxon>
        <taxon>Ecdysozoa</taxon>
        <taxon>Arthropoda</taxon>
        <taxon>Hexapoda</taxon>
        <taxon>Insecta</taxon>
        <taxon>Pterygota</taxon>
        <taxon>Neoptera</taxon>
        <taxon>Endopterygota</taxon>
        <taxon>Hymenoptera</taxon>
        <taxon>Apocrita</taxon>
        <taxon>Aculeata</taxon>
        <taxon>Formicoidea</taxon>
        <taxon>Formicidae</taxon>
        <taxon>Myrmicinae</taxon>
        <taxon>Pseudoatta</taxon>
    </lineage>
</organism>
<dbReference type="PANTHER" id="PTHR22769:SF56">
    <property type="entry name" value="8-OXO-DGDP PHOSPHATASE NUDT18"/>
    <property type="match status" value="1"/>
</dbReference>
<evidence type="ECO:0000256" key="7">
    <source>
        <dbReference type="ARBA" id="ARBA00023211"/>
    </source>
</evidence>
<dbReference type="CDD" id="cd04671">
    <property type="entry name" value="NUDIX_8DGDPP_Nudt18"/>
    <property type="match status" value="1"/>
</dbReference>
<sequence>VRDVTLFSVYVYIHIHILYIYKMSDLVENKVQLLLAGQALENDICNVHTLASDTTGAKSGQLTAHIPICLKTVTYIVAAVVINDQGEVLMIQEAKASCTGKWYLPAGRVEKNENLISAVKREVLEETGLVIGPTTLILVECANGTWFRFVFTGDIVGGTLKTPDQANEESLQACWIRNINDLPLRSNDIIYLLDRGKSYVSNKTIPQHSHLMPITKSHTKLLLRLIVTSKKRATCRIRTHTQRITLTVVYDRPLLRHLHQANQNGRFQCIHDVPQHKPHGLLSVEFSGGQEGDGLYLILLVSFKLPLEDVPVIEKYIWYELSENVAESLAARLPRNMTVPLKVVR</sequence>
<dbReference type="AlphaFoldDB" id="A0A836EKF5"/>
<dbReference type="InterPro" id="IPR020084">
    <property type="entry name" value="NUDIX_hydrolase_CS"/>
</dbReference>
<comment type="caution">
    <text evidence="9">The sequence shown here is derived from an EMBL/GenBank/DDBJ whole genome shotgun (WGS) entry which is preliminary data.</text>
</comment>
<dbReference type="GO" id="GO:0046872">
    <property type="term" value="F:metal ion binding"/>
    <property type="evidence" value="ECO:0007669"/>
    <property type="project" value="UniProtKB-KW"/>
</dbReference>
<evidence type="ECO:0000256" key="1">
    <source>
        <dbReference type="ARBA" id="ARBA00001936"/>
    </source>
</evidence>
<keyword evidence="5" id="KW-0378">Hydrolase</keyword>
<feature type="domain" description="Nudix hydrolase" evidence="8">
    <location>
        <begin position="72"/>
        <end position="206"/>
    </location>
</feature>
<dbReference type="Pfam" id="PF00293">
    <property type="entry name" value="NUDIX"/>
    <property type="match status" value="1"/>
</dbReference>
<dbReference type="GO" id="GO:0044716">
    <property type="term" value="F:8-oxo-GDP phosphatase activity"/>
    <property type="evidence" value="ECO:0007669"/>
    <property type="project" value="TreeGrafter"/>
</dbReference>
<dbReference type="InterPro" id="IPR000086">
    <property type="entry name" value="NUDIX_hydrolase_dom"/>
</dbReference>
<evidence type="ECO:0000256" key="2">
    <source>
        <dbReference type="ARBA" id="ARBA00001946"/>
    </source>
</evidence>
<dbReference type="Gene3D" id="3.90.79.10">
    <property type="entry name" value="Nucleoside Triphosphate Pyrophosphohydrolase"/>
    <property type="match status" value="1"/>
</dbReference>
<accession>A0A836EKF5</accession>
<gene>
    <name evidence="9" type="primary">Nudt18</name>
    <name evidence="9" type="ORF">G6Z78_0010862</name>
</gene>
<evidence type="ECO:0000313" key="10">
    <source>
        <dbReference type="Proteomes" id="UP000668214"/>
    </source>
</evidence>
<keyword evidence="10" id="KW-1185">Reference proteome</keyword>